<feature type="domain" description="IMD" evidence="5">
    <location>
        <begin position="53"/>
        <end position="286"/>
    </location>
</feature>
<dbReference type="SMART" id="SM00326">
    <property type="entry name" value="SH3"/>
    <property type="match status" value="1"/>
</dbReference>
<dbReference type="SUPFAM" id="SSF103657">
    <property type="entry name" value="BAR/IMD domain-like"/>
    <property type="match status" value="1"/>
</dbReference>
<dbReference type="InterPro" id="IPR013606">
    <property type="entry name" value="I-BAR_dom"/>
</dbReference>
<dbReference type="Pfam" id="PF08397">
    <property type="entry name" value="IMD"/>
    <property type="match status" value="2"/>
</dbReference>
<dbReference type="Proteomes" id="UP000694402">
    <property type="component" value="Unassembled WGS sequence"/>
</dbReference>
<evidence type="ECO:0000256" key="3">
    <source>
        <dbReference type="SAM" id="MobiDB-lite"/>
    </source>
</evidence>
<evidence type="ECO:0000313" key="7">
    <source>
        <dbReference type="Proteomes" id="UP000694402"/>
    </source>
</evidence>
<dbReference type="Gene3D" id="1.20.1270.60">
    <property type="entry name" value="Arfaptin homology (AH) domain/BAR domain"/>
    <property type="match status" value="2"/>
</dbReference>
<keyword evidence="1 2" id="KW-0728">SH3 domain</keyword>
<dbReference type="PROSITE" id="PS50002">
    <property type="entry name" value="SH3"/>
    <property type="match status" value="1"/>
</dbReference>
<dbReference type="InterPro" id="IPR001452">
    <property type="entry name" value="SH3_domain"/>
</dbReference>
<dbReference type="GO" id="GO:0005654">
    <property type="term" value="C:nucleoplasm"/>
    <property type="evidence" value="ECO:0007669"/>
    <property type="project" value="TreeGrafter"/>
</dbReference>
<dbReference type="GO" id="GO:0007009">
    <property type="term" value="P:plasma membrane organization"/>
    <property type="evidence" value="ECO:0007669"/>
    <property type="project" value="InterPro"/>
</dbReference>
<feature type="compositionally biased region" description="Basic and acidic residues" evidence="3">
    <location>
        <begin position="260"/>
        <end position="271"/>
    </location>
</feature>
<feature type="compositionally biased region" description="Low complexity" evidence="3">
    <location>
        <begin position="317"/>
        <end position="336"/>
    </location>
</feature>
<dbReference type="InterPro" id="IPR027681">
    <property type="entry name" value="IRSp53/IRTKS/Pinkbar"/>
</dbReference>
<organism evidence="6 7">
    <name type="scientific">Oncorhynchus tshawytscha</name>
    <name type="common">Chinook salmon</name>
    <name type="synonym">Salmo tshawytscha</name>
    <dbReference type="NCBI Taxonomy" id="74940"/>
    <lineage>
        <taxon>Eukaryota</taxon>
        <taxon>Metazoa</taxon>
        <taxon>Chordata</taxon>
        <taxon>Craniata</taxon>
        <taxon>Vertebrata</taxon>
        <taxon>Euteleostomi</taxon>
        <taxon>Actinopterygii</taxon>
        <taxon>Neopterygii</taxon>
        <taxon>Teleostei</taxon>
        <taxon>Protacanthopterygii</taxon>
        <taxon>Salmoniformes</taxon>
        <taxon>Salmonidae</taxon>
        <taxon>Salmoninae</taxon>
        <taxon>Oncorhynchus</taxon>
    </lineage>
</organism>
<protein>
    <submittedName>
        <fullName evidence="6">BAR/IMD domain containing adaptor protein 2 like 2b</fullName>
    </submittedName>
</protein>
<reference evidence="6" key="2">
    <citation type="submission" date="2025-08" db="UniProtKB">
        <authorList>
            <consortium name="Ensembl"/>
        </authorList>
    </citation>
    <scope>IDENTIFICATION</scope>
</reference>
<dbReference type="GeneTree" id="ENSGT00940000153560"/>
<dbReference type="GO" id="GO:0005829">
    <property type="term" value="C:cytosol"/>
    <property type="evidence" value="ECO:0007669"/>
    <property type="project" value="TreeGrafter"/>
</dbReference>
<sequence length="558" mass="62616">MDPISVAMPTGMKRLINEWEKEGARERSYHNRLLVAERTREQRGRRRSGLIAKNLMEQFNPGLQTLVTLGNSYVKAFQALAVTSEAYFSAVAKMGEQALHTLSSRSLGDVLVQISETQRRLTAEMEGVIRWFQVEVLQAMEKNVKLDEEYIDVSIWRVCVCVCVCVLTHTPVSLPQGSRRVYELEVRNQAEALERQLRRGAFRDSLEHSEYMQYLRQSQHDIMKEEERRYRFLAEKHCGLTQSLLFLINKTGASLQQKADGWKEKVNETRGSRPRSPTHPDQEEQLCGSVSSLLQTVDEDRDMSWARREQQALGRVPSRAPSPLHSRSRSSSVGESLGLGGGRTMRALVSHPPSSNPKLLPFTRGEMVTVLVQEPRNGWLYGRTDSSLRQGWFPAAYVSSIEEFSNLLGSSGTSLRSHSMNNLLDPSDTSMGQSEKAYGDVAPPTTPTRRASVDFRPISPLPERRAEPEIVTRTNSLKGYNELPPPPPPPPPPPTTMFRRGSADCRPIQPTFPERTAESLSPLGASGENLLFPRGTNPFATVKLKPTTTNDRSAPRTH</sequence>
<feature type="region of interest" description="Disordered" evidence="3">
    <location>
        <begin position="258"/>
        <end position="285"/>
    </location>
</feature>
<dbReference type="GO" id="GO:0030838">
    <property type="term" value="P:positive regulation of actin filament polymerization"/>
    <property type="evidence" value="ECO:0007669"/>
    <property type="project" value="TreeGrafter"/>
</dbReference>
<dbReference type="GO" id="GO:0051764">
    <property type="term" value="P:actin crosslink formation"/>
    <property type="evidence" value="ECO:0007669"/>
    <property type="project" value="TreeGrafter"/>
</dbReference>
<dbReference type="PANTHER" id="PTHR14206">
    <property type="entry name" value="BRAIN-SPECIFIC ANGIOGENESIS INHIBITOR 1-ASSOCIATED PROTEIN 2"/>
    <property type="match status" value="1"/>
</dbReference>
<feature type="region of interest" description="Disordered" evidence="3">
    <location>
        <begin position="475"/>
        <end position="558"/>
    </location>
</feature>
<dbReference type="Ensembl" id="ENSOTST00005176062.1">
    <property type="protein sequence ID" value="ENSOTSP00005133135.1"/>
    <property type="gene ID" value="ENSOTSG00005070446.1"/>
</dbReference>
<dbReference type="PANTHER" id="PTHR14206:SF5">
    <property type="entry name" value="BRAIN-SPECIFIC ANGIOGENESIS INHIBITOR 1-ASSOCIATED PROTEIN 2-LIKE PROTEIN 2"/>
    <property type="match status" value="1"/>
</dbReference>
<dbReference type="Pfam" id="PF14604">
    <property type="entry name" value="SH3_9"/>
    <property type="match status" value="1"/>
</dbReference>
<evidence type="ECO:0000256" key="2">
    <source>
        <dbReference type="PROSITE-ProRule" id="PRU00192"/>
    </source>
</evidence>
<feature type="region of interest" description="Disordered" evidence="3">
    <location>
        <begin position="429"/>
        <end position="453"/>
    </location>
</feature>
<dbReference type="PROSITE" id="PS51338">
    <property type="entry name" value="IMD"/>
    <property type="match status" value="1"/>
</dbReference>
<feature type="compositionally biased region" description="Pro residues" evidence="3">
    <location>
        <begin position="483"/>
        <end position="495"/>
    </location>
</feature>
<feature type="region of interest" description="Disordered" evidence="3">
    <location>
        <begin position="308"/>
        <end position="338"/>
    </location>
</feature>
<dbReference type="InterPro" id="IPR027267">
    <property type="entry name" value="AH/BAR_dom_sf"/>
</dbReference>
<dbReference type="AlphaFoldDB" id="A0AAZ3QY79"/>
<keyword evidence="7" id="KW-1185">Reference proteome</keyword>
<reference evidence="7" key="1">
    <citation type="journal article" date="2018" name="PLoS ONE">
        <title>Chinook salmon (Oncorhynchus tshawytscha) genome and transcriptome.</title>
        <authorList>
            <person name="Christensen K.A."/>
            <person name="Leong J.S."/>
            <person name="Sakhrani D."/>
            <person name="Biagi C.A."/>
            <person name="Minkley D.R."/>
            <person name="Withler R.E."/>
            <person name="Rondeau E.B."/>
            <person name="Koop B.F."/>
            <person name="Devlin R.H."/>
        </authorList>
    </citation>
    <scope>NUCLEOTIDE SEQUENCE [LARGE SCALE GENOMIC DNA]</scope>
</reference>
<accession>A0AAZ3QY79</accession>
<dbReference type="GO" id="GO:0051017">
    <property type="term" value="P:actin filament bundle assembly"/>
    <property type="evidence" value="ECO:0007669"/>
    <property type="project" value="TreeGrafter"/>
</dbReference>
<name>A0AAZ3QY79_ONCTS</name>
<dbReference type="SUPFAM" id="SSF50044">
    <property type="entry name" value="SH3-domain"/>
    <property type="match status" value="1"/>
</dbReference>
<feature type="domain" description="SH3" evidence="4">
    <location>
        <begin position="340"/>
        <end position="403"/>
    </location>
</feature>
<dbReference type="Gene3D" id="2.30.30.40">
    <property type="entry name" value="SH3 Domains"/>
    <property type="match status" value="1"/>
</dbReference>
<reference evidence="6" key="3">
    <citation type="submission" date="2025-09" db="UniProtKB">
        <authorList>
            <consortium name="Ensembl"/>
        </authorList>
    </citation>
    <scope>IDENTIFICATION</scope>
</reference>
<evidence type="ECO:0000256" key="1">
    <source>
        <dbReference type="ARBA" id="ARBA00022443"/>
    </source>
</evidence>
<gene>
    <name evidence="6" type="primary">baiap2l2b</name>
</gene>
<dbReference type="InterPro" id="IPR036028">
    <property type="entry name" value="SH3-like_dom_sf"/>
</dbReference>
<evidence type="ECO:0000259" key="4">
    <source>
        <dbReference type="PROSITE" id="PS50002"/>
    </source>
</evidence>
<evidence type="ECO:0000313" key="6">
    <source>
        <dbReference type="Ensembl" id="ENSOTSP00005133135.1"/>
    </source>
</evidence>
<proteinExistence type="predicted"/>
<evidence type="ECO:0000259" key="5">
    <source>
        <dbReference type="PROSITE" id="PS51338"/>
    </source>
</evidence>